<keyword evidence="2" id="KW-0119">Carbohydrate metabolism</keyword>
<dbReference type="EMBL" id="JBHTCQ010000002">
    <property type="protein sequence ID" value="MFC7405662.1"/>
    <property type="molecule type" value="Genomic_DNA"/>
</dbReference>
<evidence type="ECO:0000259" key="7">
    <source>
        <dbReference type="Pfam" id="PF02782"/>
    </source>
</evidence>
<dbReference type="PANTHER" id="PTHR43095">
    <property type="entry name" value="SUGAR KINASE"/>
    <property type="match status" value="1"/>
</dbReference>
<evidence type="ECO:0000256" key="5">
    <source>
        <dbReference type="RuleBase" id="RU003733"/>
    </source>
</evidence>
<gene>
    <name evidence="8" type="ORF">ACFQQL_11130</name>
</gene>
<keyword evidence="2" id="KW-0859">Xylose metabolism</keyword>
<reference evidence="9" key="1">
    <citation type="journal article" date="2019" name="Int. J. Syst. Evol. Microbiol.">
        <title>The Global Catalogue of Microorganisms (GCM) 10K type strain sequencing project: providing services to taxonomists for standard genome sequencing and annotation.</title>
        <authorList>
            <consortium name="The Broad Institute Genomics Platform"/>
            <consortium name="The Broad Institute Genome Sequencing Center for Infectious Disease"/>
            <person name="Wu L."/>
            <person name="Ma J."/>
        </authorList>
    </citation>
    <scope>NUCLEOTIDE SEQUENCE [LARGE SCALE GENOMIC DNA]</scope>
    <source>
        <strain evidence="9">JCM 1490</strain>
    </source>
</reference>
<dbReference type="PANTHER" id="PTHR43095:SF5">
    <property type="entry name" value="XYLULOSE KINASE"/>
    <property type="match status" value="1"/>
</dbReference>
<dbReference type="PIRSF" id="PIRSF000538">
    <property type="entry name" value="GlpK"/>
    <property type="match status" value="1"/>
</dbReference>
<dbReference type="EC" id="2.7.1.17" evidence="8"/>
<organism evidence="8 9">
    <name type="scientific">Georgenia alba</name>
    <dbReference type="NCBI Taxonomy" id="2233858"/>
    <lineage>
        <taxon>Bacteria</taxon>
        <taxon>Bacillati</taxon>
        <taxon>Actinomycetota</taxon>
        <taxon>Actinomycetes</taxon>
        <taxon>Micrococcales</taxon>
        <taxon>Bogoriellaceae</taxon>
        <taxon>Georgenia</taxon>
    </lineage>
</organism>
<evidence type="ECO:0000256" key="1">
    <source>
        <dbReference type="ARBA" id="ARBA00009156"/>
    </source>
</evidence>
<dbReference type="InterPro" id="IPR018483">
    <property type="entry name" value="Carb_kinase_FGGY_CS"/>
</dbReference>
<feature type="domain" description="Carbohydrate kinase FGGY N-terminal" evidence="6">
    <location>
        <begin position="7"/>
        <end position="248"/>
    </location>
</feature>
<evidence type="ECO:0000256" key="3">
    <source>
        <dbReference type="ARBA" id="ARBA00022679"/>
    </source>
</evidence>
<name>A0ABW2QAA1_9MICO</name>
<comment type="caution">
    <text evidence="8">The sequence shown here is derived from an EMBL/GenBank/DDBJ whole genome shotgun (WGS) entry which is preliminary data.</text>
</comment>
<evidence type="ECO:0000256" key="2">
    <source>
        <dbReference type="ARBA" id="ARBA00022629"/>
    </source>
</evidence>
<keyword evidence="9" id="KW-1185">Reference proteome</keyword>
<comment type="similarity">
    <text evidence="1 5">Belongs to the FGGY kinase family.</text>
</comment>
<dbReference type="SUPFAM" id="SSF53067">
    <property type="entry name" value="Actin-like ATPase domain"/>
    <property type="match status" value="2"/>
</dbReference>
<feature type="domain" description="Carbohydrate kinase FGGY C-terminal" evidence="7">
    <location>
        <begin position="288"/>
        <end position="443"/>
    </location>
</feature>
<dbReference type="RefSeq" id="WP_382394301.1">
    <property type="nucleotide sequence ID" value="NZ_JBHTCQ010000002.1"/>
</dbReference>
<dbReference type="Gene3D" id="3.30.420.40">
    <property type="match status" value="2"/>
</dbReference>
<dbReference type="Pfam" id="PF00370">
    <property type="entry name" value="FGGY_N"/>
    <property type="match status" value="1"/>
</dbReference>
<evidence type="ECO:0000259" key="6">
    <source>
        <dbReference type="Pfam" id="PF00370"/>
    </source>
</evidence>
<dbReference type="InterPro" id="IPR018484">
    <property type="entry name" value="FGGY_N"/>
</dbReference>
<protein>
    <submittedName>
        <fullName evidence="8">Xylulokinase</fullName>
        <ecNumber evidence="8">2.7.1.17</ecNumber>
    </submittedName>
</protein>
<proteinExistence type="inferred from homology"/>
<evidence type="ECO:0000256" key="4">
    <source>
        <dbReference type="ARBA" id="ARBA00022777"/>
    </source>
</evidence>
<keyword evidence="3 5" id="KW-0808">Transferase</keyword>
<evidence type="ECO:0000313" key="8">
    <source>
        <dbReference type="EMBL" id="MFC7405662.1"/>
    </source>
</evidence>
<dbReference type="InterPro" id="IPR018485">
    <property type="entry name" value="FGGY_C"/>
</dbReference>
<sequence length="498" mass="53072">MSAIDVVAGIDTGTSGCKVTLLDADGRVRAATYHGYPTHYDQPGWAEQDPRDWVSAARRGLHDALRISAAEEPVRLRALAFSAPHHVAVLCDESMTPLRRAIMWTDQRSAATARRTAETHGELIWARCRNVPAATWTLPQLQWLGTHEPDVLRTTRRVLFMKDFVRHAFLPHHTTDHVDASGTLLYAPEDRTWVPELLELAGLSPAAMPEVVAPDAALGTVAPEVAAELGLDADVQVVTGSADTAVELLAAGCVEPGDHTLKLATAGNVSHVEDQPSAEAGVISYPYLIAGTYYLNSATNSAAASFAWLARTLAGGESDGSFYSRLDDDAAQVPPGSDGVTFHPYLNGERAPHWNAALRASFVGLASAHGRGHLARAVMEGVAMSMREARGTDAPPIPQASLIGGGAKSAVWAQIMADVLRTDVHVRPAADSSLGGALLAAAQLGWLPRLADAPRLVQGTVTTCRPSAADADAYDRAFARYQRIQQALQPGYELDNDS</sequence>
<evidence type="ECO:0000313" key="9">
    <source>
        <dbReference type="Proteomes" id="UP001596455"/>
    </source>
</evidence>
<dbReference type="InterPro" id="IPR043129">
    <property type="entry name" value="ATPase_NBD"/>
</dbReference>
<dbReference type="Pfam" id="PF02782">
    <property type="entry name" value="FGGY_C"/>
    <property type="match status" value="1"/>
</dbReference>
<keyword evidence="4 5" id="KW-0418">Kinase</keyword>
<dbReference type="PROSITE" id="PS00445">
    <property type="entry name" value="FGGY_KINASES_2"/>
    <property type="match status" value="1"/>
</dbReference>
<dbReference type="InterPro" id="IPR000577">
    <property type="entry name" value="Carb_kinase_FGGY"/>
</dbReference>
<dbReference type="CDD" id="cd07808">
    <property type="entry name" value="ASKHA_NBD_FGGY_EcXK-like"/>
    <property type="match status" value="1"/>
</dbReference>
<dbReference type="Proteomes" id="UP001596455">
    <property type="component" value="Unassembled WGS sequence"/>
</dbReference>
<dbReference type="InterPro" id="IPR050406">
    <property type="entry name" value="FGGY_Carb_Kinase"/>
</dbReference>
<accession>A0ABW2QAA1</accession>
<dbReference type="GO" id="GO:0004856">
    <property type="term" value="F:D-xylulokinase activity"/>
    <property type="evidence" value="ECO:0007669"/>
    <property type="project" value="UniProtKB-EC"/>
</dbReference>